<evidence type="ECO:0008006" key="3">
    <source>
        <dbReference type="Google" id="ProtNLM"/>
    </source>
</evidence>
<comment type="caution">
    <text evidence="1">The sequence shown here is derived from an EMBL/GenBank/DDBJ whole genome shotgun (WGS) entry which is preliminary data.</text>
</comment>
<dbReference type="RefSeq" id="WP_150458766.1">
    <property type="nucleotide sequence ID" value="NZ_VYKK01000017.1"/>
</dbReference>
<dbReference type="AlphaFoldDB" id="A0A5J5G5N7"/>
<reference evidence="1 2" key="1">
    <citation type="submission" date="2019-09" db="EMBL/GenBank/DDBJ databases">
        <title>Bacillus ochoae sp. nov., Paenibacillus whitsoniae sp. nov., Paenibacillus spiritus sp. nov. Isolated from the Mars Exploration Rover during spacecraft assembly.</title>
        <authorList>
            <person name="Seuylemezian A."/>
            <person name="Vaishampayan P."/>
        </authorList>
    </citation>
    <scope>NUCLEOTIDE SEQUENCE [LARGE SCALE GENOMIC DNA]</scope>
    <source>
        <strain evidence="1 2">MER_111</strain>
    </source>
</reference>
<dbReference type="PANTHER" id="PTHR47112:SF1">
    <property type="entry name" value="PX DOMAIN-CONTAINING PROTEIN"/>
    <property type="match status" value="1"/>
</dbReference>
<sequence length="213" mass="24341">MNKLPYAEIQSGLQTGDLILFSGQYEISKKVEKLEGSPWSHVAMAVRLPEFQYPLLWESTALTDLPDETYQDHIPGPKLVKLEDRLRSYGSDVVPYVPPRYAVRPLVMDRTTEMLDALRHLFTEIHGLPNPGQWEMIWEVALGRLFHIRSQQDNYTCSELVAESYIRMGLLSQDSVVNGFMPKDFSSDGNLELLKGRFGEEIEISLDPEKEPV</sequence>
<dbReference type="EMBL" id="VYKK01000017">
    <property type="protein sequence ID" value="KAA9002421.1"/>
    <property type="molecule type" value="Genomic_DNA"/>
</dbReference>
<dbReference type="SUPFAM" id="SSF54001">
    <property type="entry name" value="Cysteine proteinases"/>
    <property type="match status" value="1"/>
</dbReference>
<proteinExistence type="predicted"/>
<evidence type="ECO:0000313" key="1">
    <source>
        <dbReference type="EMBL" id="KAA9002421.1"/>
    </source>
</evidence>
<dbReference type="InterPro" id="IPR038765">
    <property type="entry name" value="Papain-like_cys_pep_sf"/>
</dbReference>
<dbReference type="Gene3D" id="3.90.1720.10">
    <property type="entry name" value="endopeptidase domain like (from Nostoc punctiforme)"/>
    <property type="match status" value="1"/>
</dbReference>
<dbReference type="PANTHER" id="PTHR47112">
    <property type="entry name" value="PX DOMAIN-CONTAINING PROTEIN"/>
    <property type="match status" value="1"/>
</dbReference>
<protein>
    <recommendedName>
        <fullName evidence="3">Permuted papain-like amidase enzyme, YaeF/YiiX, C92 family</fullName>
    </recommendedName>
</protein>
<organism evidence="1 2">
    <name type="scientific">Paenibacillus spiritus</name>
    <dbReference type="NCBI Taxonomy" id="2496557"/>
    <lineage>
        <taxon>Bacteria</taxon>
        <taxon>Bacillati</taxon>
        <taxon>Bacillota</taxon>
        <taxon>Bacilli</taxon>
        <taxon>Bacillales</taxon>
        <taxon>Paenibacillaceae</taxon>
        <taxon>Paenibacillus</taxon>
    </lineage>
</organism>
<name>A0A5J5G5N7_9BACL</name>
<gene>
    <name evidence="1" type="ORF">F4V43_13465</name>
</gene>
<keyword evidence="2" id="KW-1185">Reference proteome</keyword>
<dbReference type="Proteomes" id="UP000367750">
    <property type="component" value="Unassembled WGS sequence"/>
</dbReference>
<evidence type="ECO:0000313" key="2">
    <source>
        <dbReference type="Proteomes" id="UP000367750"/>
    </source>
</evidence>
<dbReference type="OrthoDB" id="2080662at2"/>
<accession>A0A5J5G5N7</accession>